<dbReference type="Pfam" id="PF13344">
    <property type="entry name" value="Hydrolase_6"/>
    <property type="match status" value="1"/>
</dbReference>
<dbReference type="PANTHER" id="PTHR19288:SF95">
    <property type="entry name" value="D-GLYCEROL 3-PHOSPHATE PHOSPHATASE"/>
    <property type="match status" value="1"/>
</dbReference>
<dbReference type="InterPro" id="IPR036412">
    <property type="entry name" value="HAD-like_sf"/>
</dbReference>
<dbReference type="RefSeq" id="WP_075958957.1">
    <property type="nucleotide sequence ID" value="NZ_JBHMAX010000001.1"/>
</dbReference>
<name>A0ABV5UY04_9MICO</name>
<dbReference type="PANTHER" id="PTHR19288">
    <property type="entry name" value="4-NITROPHENYLPHOSPHATASE-RELATED"/>
    <property type="match status" value="1"/>
</dbReference>
<sequence>MTALLHGILCDLDGVVYRGDAPCDGAVEGLASAREAGVRILYMTNNASRTPQAVADQLQGLGVAAGPDDVLTASQVAAAEVAALRSQGRLTVDQDRPVLAVGGAGVGAALDEHGLAWITTTRQRERSGATGVADVAAVVQGYGPRLDVQDLTEAAYAIRQGAAWIATNDDATLPTTRGLAVGNGSLVAAVRSATGVQPTVVGKPHGTAYEVALDRLGLRSQDCLMIGDRLDTDIAGAARAGVPSALVLTGVSTADEVSSLEPSLRPDHVVDTIGDLAHLWGRDR</sequence>
<dbReference type="InterPro" id="IPR006357">
    <property type="entry name" value="HAD-SF_hydro_IIA"/>
</dbReference>
<evidence type="ECO:0000313" key="3">
    <source>
        <dbReference type="Proteomes" id="UP001589613"/>
    </source>
</evidence>
<dbReference type="Gene3D" id="3.40.50.1000">
    <property type="entry name" value="HAD superfamily/HAD-like"/>
    <property type="match status" value="2"/>
</dbReference>
<dbReference type="NCBIfam" id="TIGR01460">
    <property type="entry name" value="HAD-SF-IIA"/>
    <property type="match status" value="1"/>
</dbReference>
<dbReference type="SUPFAM" id="SSF56784">
    <property type="entry name" value="HAD-like"/>
    <property type="match status" value="1"/>
</dbReference>
<dbReference type="PIRSF" id="PIRSF000915">
    <property type="entry name" value="PGP-type_phosphatase"/>
    <property type="match status" value="1"/>
</dbReference>
<dbReference type="EMBL" id="JBHMAX010000001">
    <property type="protein sequence ID" value="MFB9730426.1"/>
    <property type="molecule type" value="Genomic_DNA"/>
</dbReference>
<organism evidence="2 3">
    <name type="scientific">Ornithinimicrobium kibberense</name>
    <dbReference type="NCBI Taxonomy" id="282060"/>
    <lineage>
        <taxon>Bacteria</taxon>
        <taxon>Bacillati</taxon>
        <taxon>Actinomycetota</taxon>
        <taxon>Actinomycetes</taxon>
        <taxon>Micrococcales</taxon>
        <taxon>Ornithinimicrobiaceae</taxon>
        <taxon>Ornithinimicrobium</taxon>
    </lineage>
</organism>
<keyword evidence="3" id="KW-1185">Reference proteome</keyword>
<keyword evidence="2" id="KW-0378">Hydrolase</keyword>
<protein>
    <submittedName>
        <fullName evidence="2">HAD-IIA family hydrolase</fullName>
    </submittedName>
</protein>
<comment type="similarity">
    <text evidence="1">Belongs to the HAD-like hydrolase superfamily.</text>
</comment>
<evidence type="ECO:0000256" key="1">
    <source>
        <dbReference type="PIRNR" id="PIRNR000915"/>
    </source>
</evidence>
<dbReference type="GO" id="GO:0016787">
    <property type="term" value="F:hydrolase activity"/>
    <property type="evidence" value="ECO:0007669"/>
    <property type="project" value="UniProtKB-KW"/>
</dbReference>
<dbReference type="Proteomes" id="UP001589613">
    <property type="component" value="Unassembled WGS sequence"/>
</dbReference>
<comment type="caution">
    <text evidence="2">The sequence shown here is derived from an EMBL/GenBank/DDBJ whole genome shotgun (WGS) entry which is preliminary data.</text>
</comment>
<proteinExistence type="inferred from homology"/>
<evidence type="ECO:0000313" key="2">
    <source>
        <dbReference type="EMBL" id="MFB9730426.1"/>
    </source>
</evidence>
<accession>A0ABV5UY04</accession>
<reference evidence="2 3" key="1">
    <citation type="submission" date="2024-09" db="EMBL/GenBank/DDBJ databases">
        <authorList>
            <person name="Sun Q."/>
            <person name="Mori K."/>
        </authorList>
    </citation>
    <scope>NUCLEOTIDE SEQUENCE [LARGE SCALE GENOMIC DNA]</scope>
    <source>
        <strain evidence="2 3">JCM 12763</strain>
    </source>
</reference>
<dbReference type="Pfam" id="PF13242">
    <property type="entry name" value="Hydrolase_like"/>
    <property type="match status" value="1"/>
</dbReference>
<dbReference type="InterPro" id="IPR023214">
    <property type="entry name" value="HAD_sf"/>
</dbReference>
<gene>
    <name evidence="2" type="ORF">ACFFN0_00010</name>
</gene>